<dbReference type="EMBL" id="QUAC01000177">
    <property type="protein sequence ID" value="REK88251.1"/>
    <property type="molecule type" value="Genomic_DNA"/>
</dbReference>
<reference evidence="1 2" key="1">
    <citation type="submission" date="2018-08" db="EMBL/GenBank/DDBJ databases">
        <title>Streptomyces NEAU-D10 sp. nov., a novel Actinomycete isolated from soil.</title>
        <authorList>
            <person name="Jin L."/>
        </authorList>
    </citation>
    <scope>NUCLEOTIDE SEQUENCE [LARGE SCALE GENOMIC DNA]</scope>
    <source>
        <strain evidence="1 2">NEAU-D10</strain>
    </source>
</reference>
<comment type="caution">
    <text evidence="1">The sequence shown here is derived from an EMBL/GenBank/DDBJ whole genome shotgun (WGS) entry which is preliminary data.</text>
</comment>
<name>A0A371Q0U1_STRIH</name>
<dbReference type="AlphaFoldDB" id="A0A371Q0U1"/>
<gene>
    <name evidence="1" type="ORF">DY245_22375</name>
</gene>
<proteinExistence type="predicted"/>
<evidence type="ECO:0000313" key="2">
    <source>
        <dbReference type="Proteomes" id="UP000262477"/>
    </source>
</evidence>
<accession>A0A371Q0U1</accession>
<evidence type="ECO:0000313" key="1">
    <source>
        <dbReference type="EMBL" id="REK88251.1"/>
    </source>
</evidence>
<dbReference type="Proteomes" id="UP000262477">
    <property type="component" value="Unassembled WGS sequence"/>
</dbReference>
<sequence>MRRTPPADDVEFQQAEHVTQASLALPSGRLLISMQEFDDELPRIRLTPGTYAVRVYSNGLHTISEDGLDGEDRYHVVLWPMDEDHPAQVLKRYPEPLPGG</sequence>
<organism evidence="1 2">
    <name type="scientific">Streptomyces inhibens</name>
    <dbReference type="NCBI Taxonomy" id="2293571"/>
    <lineage>
        <taxon>Bacteria</taxon>
        <taxon>Bacillati</taxon>
        <taxon>Actinomycetota</taxon>
        <taxon>Actinomycetes</taxon>
        <taxon>Kitasatosporales</taxon>
        <taxon>Streptomycetaceae</taxon>
        <taxon>Streptomyces</taxon>
    </lineage>
</organism>
<protein>
    <submittedName>
        <fullName evidence="1">Uncharacterized protein</fullName>
    </submittedName>
</protein>
<keyword evidence="2" id="KW-1185">Reference proteome</keyword>